<name>A0ABR1Y881_9PEZI</name>
<evidence type="ECO:0000313" key="1">
    <source>
        <dbReference type="EMBL" id="KAK8177841.1"/>
    </source>
</evidence>
<proteinExistence type="predicted"/>
<keyword evidence="2" id="KW-1185">Reference proteome</keyword>
<comment type="caution">
    <text evidence="1">The sequence shown here is derived from an EMBL/GenBank/DDBJ whole genome shotgun (WGS) entry which is preliminary data.</text>
</comment>
<gene>
    <name evidence="1" type="ORF">IWX90DRAFT_422091</name>
</gene>
<dbReference type="EMBL" id="JBBWUH010000001">
    <property type="protein sequence ID" value="KAK8177841.1"/>
    <property type="molecule type" value="Genomic_DNA"/>
</dbReference>
<reference evidence="1 2" key="1">
    <citation type="journal article" date="2022" name="G3 (Bethesda)">
        <title>Enemy or ally: a genomic approach to elucidate the lifestyle of Phyllosticta citrichinaensis.</title>
        <authorList>
            <person name="Buijs V.A."/>
            <person name="Groenewald J.Z."/>
            <person name="Haridas S."/>
            <person name="LaButti K.M."/>
            <person name="Lipzen A."/>
            <person name="Martin F.M."/>
            <person name="Barry K."/>
            <person name="Grigoriev I.V."/>
            <person name="Crous P.W."/>
            <person name="Seidl M.F."/>
        </authorList>
    </citation>
    <scope>NUCLEOTIDE SEQUENCE [LARGE SCALE GENOMIC DNA]</scope>
    <source>
        <strain evidence="1 2">CBS 129764</strain>
    </source>
</reference>
<dbReference type="PANTHER" id="PTHR40636">
    <property type="entry name" value="CSBD-LIKE DOMAIN-CONTAINING PROTEIN"/>
    <property type="match status" value="1"/>
</dbReference>
<accession>A0ABR1Y881</accession>
<evidence type="ECO:0000313" key="2">
    <source>
        <dbReference type="Proteomes" id="UP001456524"/>
    </source>
</evidence>
<dbReference type="Proteomes" id="UP001456524">
    <property type="component" value="Unassembled WGS sequence"/>
</dbReference>
<organism evidence="1 2">
    <name type="scientific">Phyllosticta citrichinensis</name>
    <dbReference type="NCBI Taxonomy" id="1130410"/>
    <lineage>
        <taxon>Eukaryota</taxon>
        <taxon>Fungi</taxon>
        <taxon>Dikarya</taxon>
        <taxon>Ascomycota</taxon>
        <taxon>Pezizomycotina</taxon>
        <taxon>Dothideomycetes</taxon>
        <taxon>Dothideomycetes incertae sedis</taxon>
        <taxon>Botryosphaeriales</taxon>
        <taxon>Phyllostictaceae</taxon>
        <taxon>Phyllosticta</taxon>
    </lineage>
</organism>
<sequence>MHQARSTAPEDPQTLLMVPPLKHYLPTSPGCLFTYRALSFCTPDTTHHHTHSTTMPLNNNESGVSSGVKFVTSTVGNTVGGLLNTVGGVVGAAGRGVGETLEGATGSAGRPVARGVADAASGVEDGTGRIARGVKDAGQGK</sequence>
<protein>
    <submittedName>
        <fullName evidence="1">Uncharacterized protein</fullName>
    </submittedName>
</protein>
<dbReference type="PANTHER" id="PTHR40636:SF1">
    <property type="entry name" value="CSBD-LIKE DOMAIN-CONTAINING PROTEIN"/>
    <property type="match status" value="1"/>
</dbReference>